<dbReference type="InterPro" id="IPR002033">
    <property type="entry name" value="TatC"/>
</dbReference>
<reference evidence="6" key="1">
    <citation type="submission" date="2019-08" db="EMBL/GenBank/DDBJ databases">
        <authorList>
            <person name="Kucharzyk K."/>
            <person name="Murdoch R.W."/>
            <person name="Higgins S."/>
            <person name="Loffler F."/>
        </authorList>
    </citation>
    <scope>NUCLEOTIDE SEQUENCE</scope>
</reference>
<evidence type="ECO:0000256" key="1">
    <source>
        <dbReference type="ARBA" id="ARBA00004141"/>
    </source>
</evidence>
<keyword evidence="2 5" id="KW-0812">Transmembrane</keyword>
<dbReference type="NCBIfam" id="TIGR00945">
    <property type="entry name" value="tatC"/>
    <property type="match status" value="1"/>
</dbReference>
<dbReference type="HAMAP" id="MF_00902">
    <property type="entry name" value="TatC"/>
    <property type="match status" value="1"/>
</dbReference>
<dbReference type="PRINTS" id="PR01840">
    <property type="entry name" value="TATCFAMILY"/>
</dbReference>
<dbReference type="PANTHER" id="PTHR30371">
    <property type="entry name" value="SEC-INDEPENDENT PROTEIN TRANSLOCASE PROTEIN TATC"/>
    <property type="match status" value="1"/>
</dbReference>
<feature type="transmembrane region" description="Helical" evidence="5">
    <location>
        <begin position="90"/>
        <end position="111"/>
    </location>
</feature>
<evidence type="ECO:0000313" key="6">
    <source>
        <dbReference type="EMBL" id="MPL90839.1"/>
    </source>
</evidence>
<evidence type="ECO:0000256" key="5">
    <source>
        <dbReference type="SAM" id="Phobius"/>
    </source>
</evidence>
<feature type="transmembrane region" description="Helical" evidence="5">
    <location>
        <begin position="181"/>
        <end position="201"/>
    </location>
</feature>
<dbReference type="GO" id="GO:0033281">
    <property type="term" value="C:TAT protein transport complex"/>
    <property type="evidence" value="ECO:0007669"/>
    <property type="project" value="TreeGrafter"/>
</dbReference>
<protein>
    <submittedName>
        <fullName evidence="6">Sec-independent protein translocase protein TatCy</fullName>
    </submittedName>
</protein>
<dbReference type="PANTHER" id="PTHR30371:SF0">
    <property type="entry name" value="SEC-INDEPENDENT PROTEIN TRANSLOCASE PROTEIN TATC, CHLOROPLASTIC-RELATED"/>
    <property type="match status" value="1"/>
</dbReference>
<accession>A0A644VHG9</accession>
<proteinExistence type="inferred from homology"/>
<keyword evidence="4 5" id="KW-0472">Membrane</keyword>
<comment type="caution">
    <text evidence="6">The sequence shown here is derived from an EMBL/GenBank/DDBJ whole genome shotgun (WGS) entry which is preliminary data.</text>
</comment>
<evidence type="ECO:0000256" key="3">
    <source>
        <dbReference type="ARBA" id="ARBA00022989"/>
    </source>
</evidence>
<dbReference type="Pfam" id="PF00902">
    <property type="entry name" value="TatC"/>
    <property type="match status" value="1"/>
</dbReference>
<dbReference type="EMBL" id="VSSQ01000314">
    <property type="protein sequence ID" value="MPL90839.1"/>
    <property type="molecule type" value="Genomic_DNA"/>
</dbReference>
<keyword evidence="3 5" id="KW-1133">Transmembrane helix</keyword>
<dbReference type="GO" id="GO:0065002">
    <property type="term" value="P:intracellular protein transmembrane transport"/>
    <property type="evidence" value="ECO:0007669"/>
    <property type="project" value="TreeGrafter"/>
</dbReference>
<sequence>MQQDEMSFWDHLEELRWTLFRTVLALFVFAIGGFAVMPYLFDHVIMAPCTSDFIVYREMCKLSSQFSMLPDFCNDSFEVKIVNIKLASQFFTHMTTSFWLAVLLAFPYMMYEVWRFISPALYENEKKNVRWVFFFGTIMFFIGCCVGYFLVFPMTLRFLATYELSAAITEQVSLDSYMDNFLMLVFIMGIVFEMPLVSWLLSQIGLLHKSFFHKYRRHAVVALLVGAAFITPSSDPFTLSIVFIPLYFLYELSAFFVKKDPVVEEDEDL</sequence>
<dbReference type="AlphaFoldDB" id="A0A644VHG9"/>
<comment type="subcellular location">
    <subcellularLocation>
        <location evidence="1">Membrane</location>
        <topology evidence="1">Multi-pass membrane protein</topology>
    </subcellularLocation>
</comment>
<feature type="transmembrane region" description="Helical" evidence="5">
    <location>
        <begin position="221"/>
        <end position="250"/>
    </location>
</feature>
<dbReference type="GO" id="GO:0043953">
    <property type="term" value="P:protein transport by the Tat complex"/>
    <property type="evidence" value="ECO:0007669"/>
    <property type="project" value="TreeGrafter"/>
</dbReference>
<evidence type="ECO:0000256" key="2">
    <source>
        <dbReference type="ARBA" id="ARBA00022692"/>
    </source>
</evidence>
<feature type="transmembrane region" description="Helical" evidence="5">
    <location>
        <begin position="20"/>
        <end position="41"/>
    </location>
</feature>
<gene>
    <name evidence="6" type="primary">tatC2_3</name>
    <name evidence="6" type="ORF">SDC9_36896</name>
</gene>
<dbReference type="GO" id="GO:0009977">
    <property type="term" value="F:proton motive force dependent protein transmembrane transporter activity"/>
    <property type="evidence" value="ECO:0007669"/>
    <property type="project" value="TreeGrafter"/>
</dbReference>
<feature type="transmembrane region" description="Helical" evidence="5">
    <location>
        <begin position="131"/>
        <end position="160"/>
    </location>
</feature>
<name>A0A644VHG9_9ZZZZ</name>
<organism evidence="6">
    <name type="scientific">bioreactor metagenome</name>
    <dbReference type="NCBI Taxonomy" id="1076179"/>
    <lineage>
        <taxon>unclassified sequences</taxon>
        <taxon>metagenomes</taxon>
        <taxon>ecological metagenomes</taxon>
    </lineage>
</organism>
<evidence type="ECO:0000256" key="4">
    <source>
        <dbReference type="ARBA" id="ARBA00023136"/>
    </source>
</evidence>